<protein>
    <submittedName>
        <fullName evidence="1">Uncharacterized protein</fullName>
    </submittedName>
</protein>
<name>A0AAV2SED6_MEGNR</name>
<comment type="caution">
    <text evidence="1">The sequence shown here is derived from an EMBL/GenBank/DDBJ whole genome shotgun (WGS) entry which is preliminary data.</text>
</comment>
<dbReference type="EMBL" id="CAXKWB010067568">
    <property type="protein sequence ID" value="CAL4191135.1"/>
    <property type="molecule type" value="Genomic_DNA"/>
</dbReference>
<proteinExistence type="predicted"/>
<dbReference type="Proteomes" id="UP001497623">
    <property type="component" value="Unassembled WGS sequence"/>
</dbReference>
<keyword evidence="2" id="KW-1185">Reference proteome</keyword>
<reference evidence="1 2" key="1">
    <citation type="submission" date="2024-05" db="EMBL/GenBank/DDBJ databases">
        <authorList>
            <person name="Wallberg A."/>
        </authorList>
    </citation>
    <scope>NUCLEOTIDE SEQUENCE [LARGE SCALE GENOMIC DNA]</scope>
</reference>
<evidence type="ECO:0000313" key="1">
    <source>
        <dbReference type="EMBL" id="CAL4191135.1"/>
    </source>
</evidence>
<sequence length="385" mass="44667">MFETKKMIDRFKLIPKTHNLDNLAMSNGEQSLYYAMPAVGMVKETHFQLVTINDRHIALAMLTYCGSCHLQTNDTDEMIAHALSDCMASWALKMASEPVIHTLLIPFKVKFANKNIYLSCYSRESDPNIILPDLLTEHKDRPDRVLIAALRFYQETRVSTIFTHFGIQKECSTRWSTMFVHTWLSKMVSKWDRVISQEKQVSLIMTFGTAARQIILHNGTYFTYKLTKNTFLFTFFLCSRCAYVGTTIDKTKLHFKIHSQTEPELVQHYDPLVTLNHLEHGVQFKIGTQDIHEASLVTRMVNVGIPLNFQSENLQVESMFHSGAWLSPEEFRRTLLRIQPTQAVNPKIDILHAYYSAIKHAQQQIRFTYQLEIEPRYGYSKVKQD</sequence>
<accession>A0AAV2SED6</accession>
<organism evidence="1 2">
    <name type="scientific">Meganyctiphanes norvegica</name>
    <name type="common">Northern krill</name>
    <name type="synonym">Thysanopoda norvegica</name>
    <dbReference type="NCBI Taxonomy" id="48144"/>
    <lineage>
        <taxon>Eukaryota</taxon>
        <taxon>Metazoa</taxon>
        <taxon>Ecdysozoa</taxon>
        <taxon>Arthropoda</taxon>
        <taxon>Crustacea</taxon>
        <taxon>Multicrustacea</taxon>
        <taxon>Malacostraca</taxon>
        <taxon>Eumalacostraca</taxon>
        <taxon>Eucarida</taxon>
        <taxon>Euphausiacea</taxon>
        <taxon>Euphausiidae</taxon>
        <taxon>Meganyctiphanes</taxon>
    </lineage>
</organism>
<dbReference type="AlphaFoldDB" id="A0AAV2SED6"/>
<evidence type="ECO:0000313" key="2">
    <source>
        <dbReference type="Proteomes" id="UP001497623"/>
    </source>
</evidence>
<gene>
    <name evidence="1" type="ORF">MNOR_LOCUS36560</name>
</gene>